<dbReference type="PROSITE" id="PS00379">
    <property type="entry name" value="CDP_ALCOHOL_P_TRANSF"/>
    <property type="match status" value="1"/>
</dbReference>
<keyword evidence="7 15" id="KW-0808">Transferase</keyword>
<keyword evidence="11 17" id="KW-0472">Membrane</keyword>
<comment type="catalytic activity">
    <reaction evidence="1">
        <text>a CDP-1,2-diacyl-sn-glycerol + L-serine = a 1,2-diacyl-sn-glycero-3-phospho-L-serine + CMP + H(+)</text>
        <dbReference type="Rhea" id="RHEA:16913"/>
        <dbReference type="ChEBI" id="CHEBI:15378"/>
        <dbReference type="ChEBI" id="CHEBI:33384"/>
        <dbReference type="ChEBI" id="CHEBI:57262"/>
        <dbReference type="ChEBI" id="CHEBI:58332"/>
        <dbReference type="ChEBI" id="CHEBI:60377"/>
        <dbReference type="EC" id="2.7.8.8"/>
    </reaction>
</comment>
<sequence length="292" mass="32408">MMVDSMSPRRRRLRRGVVILPSAFTLGNLFLGIWAIINASRGQYFTAGWMIVGAAIMDLLDGRIARFTATGSAFGEELDSLVDAISFGVAPALIAYFAFFSTGGEWSWIVAFLYIVAAVFRLARFNIEQAGTAKAAFHGLPSPTAGACLATYYAFTQTPFWAAWLPHVPVVRMAGWLMLLLGVLMVSNVLYPVVPRFGTRTWGGRFAIFLAVVSLISAFTYPAYFFFPFSILYITYGLVKTVLSGFEERLPARDPLEDEVEDDEADDVRELEYEEMRPKPGLREPMDSGNQA</sequence>
<evidence type="ECO:0000256" key="9">
    <source>
        <dbReference type="ARBA" id="ARBA00022989"/>
    </source>
</evidence>
<evidence type="ECO:0000256" key="11">
    <source>
        <dbReference type="ARBA" id="ARBA00023136"/>
    </source>
</evidence>
<organism evidence="18">
    <name type="scientific">uncultured Gemmatimonadota bacterium</name>
    <dbReference type="NCBI Taxonomy" id="203437"/>
    <lineage>
        <taxon>Bacteria</taxon>
        <taxon>Pseudomonadati</taxon>
        <taxon>Gemmatimonadota</taxon>
        <taxon>environmental samples</taxon>
    </lineage>
</organism>
<keyword evidence="10" id="KW-0443">Lipid metabolism</keyword>
<feature type="transmembrane region" description="Helical" evidence="17">
    <location>
        <begin position="206"/>
        <end position="227"/>
    </location>
</feature>
<evidence type="ECO:0000256" key="8">
    <source>
        <dbReference type="ARBA" id="ARBA00022692"/>
    </source>
</evidence>
<evidence type="ECO:0000256" key="4">
    <source>
        <dbReference type="ARBA" id="ARBA00013174"/>
    </source>
</evidence>
<dbReference type="InterPro" id="IPR050324">
    <property type="entry name" value="CDP-alcohol_PTase-I"/>
</dbReference>
<dbReference type="EMBL" id="CADCTV010001053">
    <property type="protein sequence ID" value="CAA9375760.1"/>
    <property type="molecule type" value="Genomic_DNA"/>
</dbReference>
<keyword evidence="9 17" id="KW-1133">Transmembrane helix</keyword>
<evidence type="ECO:0000313" key="18">
    <source>
        <dbReference type="EMBL" id="CAA9375760.1"/>
    </source>
</evidence>
<evidence type="ECO:0000256" key="5">
    <source>
        <dbReference type="ARBA" id="ARBA00017171"/>
    </source>
</evidence>
<feature type="compositionally biased region" description="Basic and acidic residues" evidence="16">
    <location>
        <begin position="268"/>
        <end position="286"/>
    </location>
</feature>
<keyword evidence="8 17" id="KW-0812">Transmembrane</keyword>
<gene>
    <name evidence="18" type="ORF">AVDCRST_MAG89-4986</name>
</gene>
<dbReference type="PANTHER" id="PTHR14269:SF61">
    <property type="entry name" value="CDP-DIACYLGLYCEROL--SERINE O-PHOSPHATIDYLTRANSFERASE"/>
    <property type="match status" value="1"/>
</dbReference>
<feature type="transmembrane region" description="Helical" evidence="17">
    <location>
        <begin position="16"/>
        <end position="37"/>
    </location>
</feature>
<feature type="transmembrane region" description="Helical" evidence="17">
    <location>
        <begin position="43"/>
        <end position="60"/>
    </location>
</feature>
<evidence type="ECO:0000256" key="6">
    <source>
        <dbReference type="ARBA" id="ARBA00022516"/>
    </source>
</evidence>
<feature type="compositionally biased region" description="Acidic residues" evidence="16">
    <location>
        <begin position="256"/>
        <end position="267"/>
    </location>
</feature>
<evidence type="ECO:0000256" key="17">
    <source>
        <dbReference type="SAM" id="Phobius"/>
    </source>
</evidence>
<dbReference type="InterPro" id="IPR043130">
    <property type="entry name" value="CDP-OH_PTrfase_TM_dom"/>
</dbReference>
<evidence type="ECO:0000256" key="10">
    <source>
        <dbReference type="ARBA" id="ARBA00023098"/>
    </source>
</evidence>
<evidence type="ECO:0000256" key="12">
    <source>
        <dbReference type="ARBA" id="ARBA00023209"/>
    </source>
</evidence>
<dbReference type="Gene3D" id="1.20.120.1760">
    <property type="match status" value="1"/>
</dbReference>
<reference evidence="18" key="1">
    <citation type="submission" date="2020-02" db="EMBL/GenBank/DDBJ databases">
        <authorList>
            <person name="Meier V. D."/>
        </authorList>
    </citation>
    <scope>NUCLEOTIDE SEQUENCE</scope>
    <source>
        <strain evidence="18">AVDCRST_MAG89</strain>
    </source>
</reference>
<accession>A0A6J4N3W1</accession>
<keyword evidence="13" id="KW-1208">Phospholipid metabolism</keyword>
<evidence type="ECO:0000256" key="2">
    <source>
        <dbReference type="ARBA" id="ARBA00004127"/>
    </source>
</evidence>
<dbReference type="GO" id="GO:0008654">
    <property type="term" value="P:phospholipid biosynthetic process"/>
    <property type="evidence" value="ECO:0007669"/>
    <property type="project" value="UniProtKB-KW"/>
</dbReference>
<dbReference type="PANTHER" id="PTHR14269">
    <property type="entry name" value="CDP-DIACYLGLYCEROL--GLYCEROL-3-PHOSPHATE 3-PHOSPHATIDYLTRANSFERASE-RELATED"/>
    <property type="match status" value="1"/>
</dbReference>
<dbReference type="GO" id="GO:0012505">
    <property type="term" value="C:endomembrane system"/>
    <property type="evidence" value="ECO:0007669"/>
    <property type="project" value="UniProtKB-SubCell"/>
</dbReference>
<evidence type="ECO:0000256" key="14">
    <source>
        <dbReference type="ARBA" id="ARBA00032361"/>
    </source>
</evidence>
<keyword evidence="12" id="KW-0594">Phospholipid biosynthesis</keyword>
<dbReference type="InterPro" id="IPR000462">
    <property type="entry name" value="CDP-OH_P_trans"/>
</dbReference>
<evidence type="ECO:0000256" key="1">
    <source>
        <dbReference type="ARBA" id="ARBA00000287"/>
    </source>
</evidence>
<evidence type="ECO:0000256" key="15">
    <source>
        <dbReference type="RuleBase" id="RU003750"/>
    </source>
</evidence>
<keyword evidence="6" id="KW-0444">Lipid biosynthesis</keyword>
<dbReference type="InterPro" id="IPR004533">
    <property type="entry name" value="CDP-diaglyc--ser_O-PTrfase"/>
</dbReference>
<protein>
    <recommendedName>
        <fullName evidence="5">CDP-diacylglycerol--serine O-phosphatidyltransferase</fullName>
        <ecNumber evidence="4">2.7.8.8</ecNumber>
    </recommendedName>
    <alternativeName>
        <fullName evidence="14">Phosphatidylserine synthase</fullName>
    </alternativeName>
</protein>
<dbReference type="EC" id="2.7.8.8" evidence="4"/>
<dbReference type="NCBIfam" id="TIGR00473">
    <property type="entry name" value="pssA"/>
    <property type="match status" value="1"/>
</dbReference>
<name>A0A6J4N3W1_9BACT</name>
<feature type="region of interest" description="Disordered" evidence="16">
    <location>
        <begin position="254"/>
        <end position="292"/>
    </location>
</feature>
<dbReference type="InterPro" id="IPR048254">
    <property type="entry name" value="CDP_ALCOHOL_P_TRANSF_CS"/>
</dbReference>
<feature type="transmembrane region" description="Helical" evidence="17">
    <location>
        <begin position="81"/>
        <end position="100"/>
    </location>
</feature>
<dbReference type="AlphaFoldDB" id="A0A6J4N3W1"/>
<evidence type="ECO:0000256" key="7">
    <source>
        <dbReference type="ARBA" id="ARBA00022679"/>
    </source>
</evidence>
<evidence type="ECO:0000256" key="13">
    <source>
        <dbReference type="ARBA" id="ARBA00023264"/>
    </source>
</evidence>
<evidence type="ECO:0000256" key="3">
    <source>
        <dbReference type="ARBA" id="ARBA00010441"/>
    </source>
</evidence>
<dbReference type="GO" id="GO:0003882">
    <property type="term" value="F:CDP-diacylglycerol-serine O-phosphatidyltransferase activity"/>
    <property type="evidence" value="ECO:0007669"/>
    <property type="project" value="UniProtKB-EC"/>
</dbReference>
<feature type="transmembrane region" description="Helical" evidence="17">
    <location>
        <begin position="135"/>
        <end position="155"/>
    </location>
</feature>
<dbReference type="Pfam" id="PF01066">
    <property type="entry name" value="CDP-OH_P_transf"/>
    <property type="match status" value="1"/>
</dbReference>
<comment type="subcellular location">
    <subcellularLocation>
        <location evidence="2">Endomembrane system</location>
        <topology evidence="2">Multi-pass membrane protein</topology>
    </subcellularLocation>
</comment>
<proteinExistence type="inferred from homology"/>
<dbReference type="GO" id="GO:0016020">
    <property type="term" value="C:membrane"/>
    <property type="evidence" value="ECO:0007669"/>
    <property type="project" value="InterPro"/>
</dbReference>
<evidence type="ECO:0000256" key="16">
    <source>
        <dbReference type="SAM" id="MobiDB-lite"/>
    </source>
</evidence>
<comment type="similarity">
    <text evidence="3 15">Belongs to the CDP-alcohol phosphatidyltransferase class-I family.</text>
</comment>
<feature type="transmembrane region" description="Helical" evidence="17">
    <location>
        <begin position="106"/>
        <end position="123"/>
    </location>
</feature>
<feature type="transmembrane region" description="Helical" evidence="17">
    <location>
        <begin position="175"/>
        <end position="194"/>
    </location>
</feature>